<keyword evidence="1" id="KW-1185">Reference proteome</keyword>
<gene>
    <name evidence="2" type="primary">LOC109000905</name>
</gene>
<keyword evidence="2" id="KW-0472">Membrane</keyword>
<dbReference type="Gramene" id="Jr16_00010_p1">
    <property type="protein sequence ID" value="cds.Jr16_00010_p1"/>
    <property type="gene ID" value="Jr16_00010"/>
</dbReference>
<dbReference type="KEGG" id="jre:109000905"/>
<accession>A0A2I4FPB3</accession>
<dbReference type="AlphaFoldDB" id="A0A2I4FPB3"/>
<dbReference type="OrthoDB" id="202840at2759"/>
<dbReference type="STRING" id="51240.A0A2I4FPB3"/>
<name>A0A2I4FPB3_JUGRE</name>
<sequence>MPSSSVDLARHANSAHHVRENSEFARLVISCEPSSVEADVLQAQAEARTKCFMWWVKALLWCMVIIIFLLMFLKWGLPFLFEKVLFPFMQWEATAFGRPVLGLVLVASLALFPVFLIPSGPSMWLAGMIFGYGIGFVIIMVGTTIGMILPYLIGLLFHDRIQQWLMRWPQKAEMIRVAGEGSWFHQFKVVALFRVSPFPYTIFNYAIVVTSMRFWPYLCGSVAGMVPEAFIYIYSGRLIRTLADAKYGNLHLTTVEIIYNIISFIIAIVITIAFTVYAKRALDEIKRAETGGENASLSDHGGLEMEKLPLERHKQLCSSSI</sequence>
<reference evidence="2" key="1">
    <citation type="submission" date="2025-08" db="UniProtKB">
        <authorList>
            <consortium name="RefSeq"/>
        </authorList>
    </citation>
    <scope>IDENTIFICATION</scope>
    <source>
        <tissue evidence="2">Leaves</tissue>
    </source>
</reference>
<dbReference type="FunCoup" id="A0A2I4FPB3">
    <property type="interactions" value="346"/>
</dbReference>
<evidence type="ECO:0000313" key="1">
    <source>
        <dbReference type="Proteomes" id="UP000235220"/>
    </source>
</evidence>
<organism evidence="1 2">
    <name type="scientific">Juglans regia</name>
    <name type="common">English walnut</name>
    <dbReference type="NCBI Taxonomy" id="51240"/>
    <lineage>
        <taxon>Eukaryota</taxon>
        <taxon>Viridiplantae</taxon>
        <taxon>Streptophyta</taxon>
        <taxon>Embryophyta</taxon>
        <taxon>Tracheophyta</taxon>
        <taxon>Spermatophyta</taxon>
        <taxon>Magnoliopsida</taxon>
        <taxon>eudicotyledons</taxon>
        <taxon>Gunneridae</taxon>
        <taxon>Pentapetalae</taxon>
        <taxon>rosids</taxon>
        <taxon>fabids</taxon>
        <taxon>Fagales</taxon>
        <taxon>Juglandaceae</taxon>
        <taxon>Juglans</taxon>
    </lineage>
</organism>
<keyword evidence="2" id="KW-0812">Transmembrane</keyword>
<dbReference type="PANTHER" id="PTHR46431:SF5">
    <property type="entry name" value="EXPRESSED PROTEIN"/>
    <property type="match status" value="1"/>
</dbReference>
<proteinExistence type="predicted"/>
<protein>
    <submittedName>
        <fullName evidence="2">Transmembrane protein 64</fullName>
    </submittedName>
</protein>
<evidence type="ECO:0000313" key="2">
    <source>
        <dbReference type="RefSeq" id="XP_018833499.1"/>
    </source>
</evidence>
<dbReference type="InterPro" id="IPR032816">
    <property type="entry name" value="VTT_dom"/>
</dbReference>
<dbReference type="GeneID" id="109000905"/>
<dbReference type="Proteomes" id="UP000235220">
    <property type="component" value="Chromosome 16"/>
</dbReference>
<dbReference type="RefSeq" id="XP_018833499.1">
    <property type="nucleotide sequence ID" value="XM_018977954.2"/>
</dbReference>
<dbReference type="PANTHER" id="PTHR46431">
    <property type="entry name" value="EXPRESSED PROTEIN"/>
    <property type="match status" value="1"/>
</dbReference>
<dbReference type="Pfam" id="PF09335">
    <property type="entry name" value="VTT_dom"/>
    <property type="match status" value="1"/>
</dbReference>